<feature type="binding site" evidence="10">
    <location>
        <begin position="135"/>
        <end position="142"/>
    </location>
    <ligand>
        <name>ATP</name>
        <dbReference type="ChEBI" id="CHEBI:30616"/>
    </ligand>
</feature>
<evidence type="ECO:0000313" key="12">
    <source>
        <dbReference type="EMBL" id="GAW01417.1"/>
    </source>
</evidence>
<evidence type="ECO:0000256" key="5">
    <source>
        <dbReference type="ARBA" id="ARBA00022840"/>
    </source>
</evidence>
<dbReference type="Proteomes" id="UP000188533">
    <property type="component" value="Unassembled WGS sequence"/>
</dbReference>
<dbReference type="GO" id="GO:0005524">
    <property type="term" value="F:ATP binding"/>
    <property type="evidence" value="ECO:0007669"/>
    <property type="project" value="UniProtKB-UniRule"/>
</dbReference>
<accession>A0A1Q3E2E1</accession>
<dbReference type="Gene3D" id="3.40.50.300">
    <property type="entry name" value="P-loop containing nucleotide triphosphate hydrolases"/>
    <property type="match status" value="1"/>
</dbReference>
<evidence type="ECO:0000256" key="1">
    <source>
        <dbReference type="ARBA" id="ARBA00022741"/>
    </source>
</evidence>
<dbReference type="CDD" id="cd18037">
    <property type="entry name" value="DEXSc_Pif1_like"/>
    <property type="match status" value="1"/>
</dbReference>
<dbReference type="InterPro" id="IPR048293">
    <property type="entry name" value="PIF1_RRM3_pfh1"/>
</dbReference>
<comment type="caution">
    <text evidence="12">The sequence shown here is derived from an EMBL/GenBank/DDBJ whole genome shotgun (WGS) entry which is preliminary data.</text>
</comment>
<protein>
    <recommendedName>
        <fullName evidence="10">ATP-dependent DNA helicase PIF1</fullName>
        <ecNumber evidence="10">5.6.2.3</ecNumber>
    </recommendedName>
    <alternativeName>
        <fullName evidence="10">DNA 5'-3' helicase PIF1</fullName>
    </alternativeName>
    <alternativeName>
        <fullName evidence="10">DNA repair and recombination helicase PIF1</fullName>
    </alternativeName>
</protein>
<keyword evidence="10" id="KW-0233">DNA recombination</keyword>
<dbReference type="InterPro" id="IPR051055">
    <property type="entry name" value="PIF1_helicase"/>
</dbReference>
<dbReference type="AlphaFoldDB" id="A0A1Q3E2E1"/>
<dbReference type="PANTHER" id="PTHR47642">
    <property type="entry name" value="ATP-DEPENDENT DNA HELICASE"/>
    <property type="match status" value="1"/>
</dbReference>
<dbReference type="PANTHER" id="PTHR47642:SF5">
    <property type="entry name" value="ATP-DEPENDENT DNA HELICASE"/>
    <property type="match status" value="1"/>
</dbReference>
<keyword evidence="2 10" id="KW-0227">DNA damage</keyword>
<name>A0A1Q3E2E1_LENED</name>
<evidence type="ECO:0000256" key="10">
    <source>
        <dbReference type="HAMAP-Rule" id="MF_03176"/>
    </source>
</evidence>
<dbReference type="SUPFAM" id="SSF52540">
    <property type="entry name" value="P-loop containing nucleoside triphosphate hydrolases"/>
    <property type="match status" value="2"/>
</dbReference>
<keyword evidence="5 10" id="KW-0067">ATP-binding</keyword>
<dbReference type="GO" id="GO:0016887">
    <property type="term" value="F:ATP hydrolysis activity"/>
    <property type="evidence" value="ECO:0007669"/>
    <property type="project" value="RHEA"/>
</dbReference>
<feature type="DNA-binding region" evidence="10">
    <location>
        <begin position="554"/>
        <end position="573"/>
    </location>
</feature>
<dbReference type="GO" id="GO:0003677">
    <property type="term" value="F:DNA binding"/>
    <property type="evidence" value="ECO:0007669"/>
    <property type="project" value="UniProtKB-KW"/>
</dbReference>
<keyword evidence="13" id="KW-1185">Reference proteome</keyword>
<dbReference type="STRING" id="5353.A0A1Q3E2E1"/>
<comment type="subcellular location">
    <subcellularLocation>
        <location evidence="10">Nucleus</location>
    </subcellularLocation>
    <subcellularLocation>
        <location evidence="10">Mitochondrion</location>
    </subcellularLocation>
</comment>
<gene>
    <name evidence="10" type="primary">PIF1</name>
    <name evidence="12" type="ORF">LENED_003011</name>
</gene>
<comment type="similarity">
    <text evidence="10">Belongs to the helicase family. PIF1 subfamily.</text>
</comment>
<dbReference type="InterPro" id="IPR010285">
    <property type="entry name" value="DNA_helicase_pif1-like_DEAD"/>
</dbReference>
<evidence type="ECO:0000256" key="7">
    <source>
        <dbReference type="ARBA" id="ARBA00023204"/>
    </source>
</evidence>
<organism evidence="12 13">
    <name type="scientific">Lentinula edodes</name>
    <name type="common">Shiitake mushroom</name>
    <name type="synonym">Lentinus edodes</name>
    <dbReference type="NCBI Taxonomy" id="5353"/>
    <lineage>
        <taxon>Eukaryota</taxon>
        <taxon>Fungi</taxon>
        <taxon>Dikarya</taxon>
        <taxon>Basidiomycota</taxon>
        <taxon>Agaricomycotina</taxon>
        <taxon>Agaricomycetes</taxon>
        <taxon>Agaricomycetidae</taxon>
        <taxon>Agaricales</taxon>
        <taxon>Marasmiineae</taxon>
        <taxon>Omphalotaceae</taxon>
        <taxon>Lentinula</taxon>
    </lineage>
</organism>
<comment type="catalytic activity">
    <reaction evidence="10">
        <text>ATP + H2O = ADP + phosphate + H(+)</text>
        <dbReference type="Rhea" id="RHEA:13065"/>
        <dbReference type="ChEBI" id="CHEBI:15377"/>
        <dbReference type="ChEBI" id="CHEBI:15378"/>
        <dbReference type="ChEBI" id="CHEBI:30616"/>
        <dbReference type="ChEBI" id="CHEBI:43474"/>
        <dbReference type="ChEBI" id="CHEBI:456216"/>
        <dbReference type="EC" id="5.6.2.3"/>
    </reaction>
</comment>
<evidence type="ECO:0000256" key="8">
    <source>
        <dbReference type="ARBA" id="ARBA00023235"/>
    </source>
</evidence>
<evidence type="ECO:0000256" key="2">
    <source>
        <dbReference type="ARBA" id="ARBA00022763"/>
    </source>
</evidence>
<keyword evidence="6 10" id="KW-0238">DNA-binding</keyword>
<comment type="subunit">
    <text evidence="10">Monomer.</text>
</comment>
<evidence type="ECO:0000256" key="4">
    <source>
        <dbReference type="ARBA" id="ARBA00022806"/>
    </source>
</evidence>
<dbReference type="Pfam" id="PF05970">
    <property type="entry name" value="PIF1"/>
    <property type="match status" value="1"/>
</dbReference>
<comment type="function">
    <text evidence="10">DNA-dependent ATPase and 5'-3' DNA helicase required for the maintenance of both mitochondrial and nuclear genome stability.</text>
</comment>
<dbReference type="GO" id="GO:0043139">
    <property type="term" value="F:5'-3' DNA helicase activity"/>
    <property type="evidence" value="ECO:0007669"/>
    <property type="project" value="UniProtKB-UniRule"/>
</dbReference>
<keyword evidence="8 10" id="KW-0413">Isomerase</keyword>
<evidence type="ECO:0000259" key="11">
    <source>
        <dbReference type="SMART" id="SM00382"/>
    </source>
</evidence>
<keyword evidence="1 10" id="KW-0547">Nucleotide-binding</keyword>
<dbReference type="CDD" id="cd18809">
    <property type="entry name" value="SF1_C_RecD"/>
    <property type="match status" value="1"/>
</dbReference>
<dbReference type="InterPro" id="IPR003593">
    <property type="entry name" value="AAA+_ATPase"/>
</dbReference>
<evidence type="ECO:0000256" key="9">
    <source>
        <dbReference type="ARBA" id="ARBA00023242"/>
    </source>
</evidence>
<keyword evidence="10" id="KW-0496">Mitochondrion</keyword>
<evidence type="ECO:0000256" key="6">
    <source>
        <dbReference type="ARBA" id="ARBA00023125"/>
    </source>
</evidence>
<dbReference type="GO" id="GO:0000723">
    <property type="term" value="P:telomere maintenance"/>
    <property type="evidence" value="ECO:0007669"/>
    <property type="project" value="InterPro"/>
</dbReference>
<evidence type="ECO:0000313" key="13">
    <source>
        <dbReference type="Proteomes" id="UP000188533"/>
    </source>
</evidence>
<dbReference type="GO" id="GO:0005739">
    <property type="term" value="C:mitochondrion"/>
    <property type="evidence" value="ECO:0007669"/>
    <property type="project" value="UniProtKB-SubCell"/>
</dbReference>
<dbReference type="GO" id="GO:0005634">
    <property type="term" value="C:nucleus"/>
    <property type="evidence" value="ECO:0007669"/>
    <property type="project" value="UniProtKB-SubCell"/>
</dbReference>
<keyword evidence="7 10" id="KW-0234">DNA repair</keyword>
<dbReference type="GO" id="GO:0006310">
    <property type="term" value="P:DNA recombination"/>
    <property type="evidence" value="ECO:0007669"/>
    <property type="project" value="UniProtKB-UniRule"/>
</dbReference>
<reference evidence="12 13" key="2">
    <citation type="submission" date="2017-02" db="EMBL/GenBank/DDBJ databases">
        <title>A genome survey and senescence transcriptome analysis in Lentinula edodes.</title>
        <authorList>
            <person name="Sakamoto Y."/>
            <person name="Nakade K."/>
            <person name="Sato S."/>
            <person name="Yoshida Y."/>
            <person name="Miyazaki K."/>
            <person name="Natsume S."/>
            <person name="Konno N."/>
        </authorList>
    </citation>
    <scope>NUCLEOTIDE SEQUENCE [LARGE SCALE GENOMIC DNA]</scope>
    <source>
        <strain evidence="12 13">NBRC 111202</strain>
    </source>
</reference>
<sequence>MGAMQYFVVIGQKGAQIEEVMEEHHFNQAGFKSRSEAEHCVKAVEVNLQPSLPNTNNGSDRYPNSSTHWEESDEIILPIPSPSPTPDLPTGPTAMIESAPLNVNQTAQVGVIKLSKEQKQVLETVKAGGNVFFTGPAGTGKSVLLREIIKVLRSRKLEVAVTASTGIAGINIKGSTVHSWAGIGLGKEKAAILASRIANSTHARLSWTETDVLIIDEISMIDGRLFDKLEYIGRIVRNNSRPFGGIQLVISGDFFQLPPVPDKSYQHKMPSVFAFDAESWPLCIKKIVLLTHVFRQRDQAFVDILAEMRVGKLSDDHIKALHALKRPVVHPDGIEPSHLFATKLEVQDCNQRKLDALRSTSVTYHSMDYRGIDVHKNLIDKKEAARLLSEQVALEEVTFKVGAQVMLITNVIQGSLVNGSLGKVIGFMTTHQALQEHIRVVEMRQVGGPRATAKNQVPTKRPRIESNDPELEFEPLTTAEFTKDEKWPLVEFTSGLLLLCSPENFTIEGFLGNVEAKRIQVPLILAWALSIHKSQGQTLERVKVDLGRVFENGQAYVALSRATSLEGLEIVNFNPAKPILVFLLGKSSGCLKVLSRL</sequence>
<evidence type="ECO:0000256" key="3">
    <source>
        <dbReference type="ARBA" id="ARBA00022801"/>
    </source>
</evidence>
<keyword evidence="4 10" id="KW-0347">Helicase</keyword>
<dbReference type="SMART" id="SM00382">
    <property type="entry name" value="AAA"/>
    <property type="match status" value="1"/>
</dbReference>
<keyword evidence="3 10" id="KW-0378">Hydrolase</keyword>
<comment type="cofactor">
    <cofactor evidence="10">
        <name>Mg(2+)</name>
        <dbReference type="ChEBI" id="CHEBI:18420"/>
    </cofactor>
</comment>
<keyword evidence="9 10" id="KW-0539">Nucleus</keyword>
<dbReference type="EMBL" id="BDGU01000060">
    <property type="protein sequence ID" value="GAW01417.1"/>
    <property type="molecule type" value="Genomic_DNA"/>
</dbReference>
<feature type="domain" description="AAA+ ATPase" evidence="11">
    <location>
        <begin position="127"/>
        <end position="324"/>
    </location>
</feature>
<dbReference type="GO" id="GO:0006281">
    <property type="term" value="P:DNA repair"/>
    <property type="evidence" value="ECO:0007669"/>
    <property type="project" value="UniProtKB-UniRule"/>
</dbReference>
<reference evidence="12 13" key="1">
    <citation type="submission" date="2016-08" db="EMBL/GenBank/DDBJ databases">
        <authorList>
            <consortium name="Lentinula edodes genome sequencing consortium"/>
            <person name="Sakamoto Y."/>
            <person name="Nakade K."/>
            <person name="Sato S."/>
            <person name="Yoshida Y."/>
            <person name="Miyazaki K."/>
            <person name="Natsume S."/>
            <person name="Konno N."/>
        </authorList>
    </citation>
    <scope>NUCLEOTIDE SEQUENCE [LARGE SCALE GENOMIC DNA]</scope>
    <source>
        <strain evidence="12 13">NBRC 111202</strain>
    </source>
</reference>
<dbReference type="HAMAP" id="MF_03176">
    <property type="entry name" value="PIF1"/>
    <property type="match status" value="1"/>
</dbReference>
<proteinExistence type="inferred from homology"/>
<dbReference type="InterPro" id="IPR027417">
    <property type="entry name" value="P-loop_NTPase"/>
</dbReference>
<dbReference type="EC" id="5.6.2.3" evidence="10"/>